<dbReference type="InterPro" id="IPR000172">
    <property type="entry name" value="GMC_OxRdtase_N"/>
</dbReference>
<evidence type="ECO:0000256" key="3">
    <source>
        <dbReference type="ARBA" id="ARBA00022827"/>
    </source>
</evidence>
<reference evidence="8" key="1">
    <citation type="submission" date="2016-11" db="EMBL/GenBank/DDBJ databases">
        <authorList>
            <person name="Varghese N."/>
            <person name="Submissions S."/>
        </authorList>
    </citation>
    <scope>NUCLEOTIDE SEQUENCE [LARGE SCALE GENOMIC DNA]</scope>
    <source>
        <strain evidence="8">GAS401</strain>
    </source>
</reference>
<accession>A0A1M7T161</accession>
<dbReference type="Proteomes" id="UP000184096">
    <property type="component" value="Chromosome I"/>
</dbReference>
<evidence type="ECO:0000259" key="6">
    <source>
        <dbReference type="Pfam" id="PF05199"/>
    </source>
</evidence>
<evidence type="ECO:0000313" key="7">
    <source>
        <dbReference type="EMBL" id="SHN64515.1"/>
    </source>
</evidence>
<keyword evidence="4" id="KW-0560">Oxidoreductase</keyword>
<comment type="similarity">
    <text evidence="1">Belongs to the GMC oxidoreductase family.</text>
</comment>
<feature type="domain" description="Glucose-methanol-choline oxidoreductase N-terminal" evidence="5">
    <location>
        <begin position="190"/>
        <end position="302"/>
    </location>
</feature>
<dbReference type="EMBL" id="LT670849">
    <property type="protein sequence ID" value="SHN64515.1"/>
    <property type="molecule type" value="Genomic_DNA"/>
</dbReference>
<dbReference type="GO" id="GO:0016614">
    <property type="term" value="F:oxidoreductase activity, acting on CH-OH group of donors"/>
    <property type="evidence" value="ECO:0007669"/>
    <property type="project" value="InterPro"/>
</dbReference>
<dbReference type="PANTHER" id="PTHR46056:SF12">
    <property type="entry name" value="LONG-CHAIN-ALCOHOL OXIDASE"/>
    <property type="match status" value="1"/>
</dbReference>
<dbReference type="Pfam" id="PF00732">
    <property type="entry name" value="GMC_oxred_N"/>
    <property type="match status" value="1"/>
</dbReference>
<dbReference type="Pfam" id="PF13450">
    <property type="entry name" value="NAD_binding_8"/>
    <property type="match status" value="1"/>
</dbReference>
<dbReference type="SUPFAM" id="SSF51905">
    <property type="entry name" value="FAD/NAD(P)-binding domain"/>
    <property type="match status" value="1"/>
</dbReference>
<evidence type="ECO:0000256" key="1">
    <source>
        <dbReference type="ARBA" id="ARBA00010790"/>
    </source>
</evidence>
<name>A0A1M7T161_9BRAD</name>
<feature type="domain" description="Glucose-methanol-choline oxidoreductase C-terminal" evidence="6">
    <location>
        <begin position="439"/>
        <end position="505"/>
    </location>
</feature>
<keyword evidence="8" id="KW-1185">Reference proteome</keyword>
<dbReference type="InterPro" id="IPR007867">
    <property type="entry name" value="GMC_OxRtase_C"/>
</dbReference>
<evidence type="ECO:0000259" key="5">
    <source>
        <dbReference type="Pfam" id="PF00732"/>
    </source>
</evidence>
<dbReference type="AlphaFoldDB" id="A0A1M7T161"/>
<dbReference type="SUPFAM" id="SSF54373">
    <property type="entry name" value="FAD-linked reductases, C-terminal domain"/>
    <property type="match status" value="1"/>
</dbReference>
<keyword evidence="3" id="KW-0274">FAD</keyword>
<dbReference type="Pfam" id="PF05199">
    <property type="entry name" value="GMC_oxred_C"/>
    <property type="match status" value="1"/>
</dbReference>
<proteinExistence type="inferred from homology"/>
<protein>
    <submittedName>
        <fullName evidence="7">Choline dehydrogenase</fullName>
    </submittedName>
</protein>
<keyword evidence="2" id="KW-0285">Flavoprotein</keyword>
<dbReference type="PRINTS" id="PR00420">
    <property type="entry name" value="RNGMNOXGNASE"/>
</dbReference>
<dbReference type="PANTHER" id="PTHR46056">
    <property type="entry name" value="LONG-CHAIN-ALCOHOL OXIDASE"/>
    <property type="match status" value="1"/>
</dbReference>
<dbReference type="InterPro" id="IPR036188">
    <property type="entry name" value="FAD/NAD-bd_sf"/>
</dbReference>
<gene>
    <name evidence="7" type="ORF">SAMN05444170_0588</name>
</gene>
<dbReference type="GO" id="GO:0050660">
    <property type="term" value="F:flavin adenine dinucleotide binding"/>
    <property type="evidence" value="ECO:0007669"/>
    <property type="project" value="InterPro"/>
</dbReference>
<evidence type="ECO:0000256" key="2">
    <source>
        <dbReference type="ARBA" id="ARBA00022630"/>
    </source>
</evidence>
<organism evidence="7 8">
    <name type="scientific">Bradyrhizobium erythrophlei</name>
    <dbReference type="NCBI Taxonomy" id="1437360"/>
    <lineage>
        <taxon>Bacteria</taxon>
        <taxon>Pseudomonadati</taxon>
        <taxon>Pseudomonadota</taxon>
        <taxon>Alphaproteobacteria</taxon>
        <taxon>Hyphomicrobiales</taxon>
        <taxon>Nitrobacteraceae</taxon>
        <taxon>Bradyrhizobium</taxon>
    </lineage>
</organism>
<evidence type="ECO:0000313" key="8">
    <source>
        <dbReference type="Proteomes" id="UP000184096"/>
    </source>
</evidence>
<dbReference type="Gene3D" id="3.50.50.60">
    <property type="entry name" value="FAD/NAD(P)-binding domain"/>
    <property type="match status" value="2"/>
</dbReference>
<evidence type="ECO:0000256" key="4">
    <source>
        <dbReference type="ARBA" id="ARBA00023002"/>
    </source>
</evidence>
<sequence>MTNDKVDVVIVGAGASGSVYASVLAKAGKKVVLLEAGPDWELSDLISSEIWGRRIKPAGPPILLDGKNPMGYVAQAGWGSGGATLHYFANFPRLLPTDFRMKSEHGRGHDWPIAYEDVAPFWDKVAREIGMSGDAKAEERWRPAGEAYPMPPMKTFRNGDIWTKPLEAAGIPMVPAPVGMNSVEFKGRPACLYDGWCHVGCPIGALANPQVTYLGDARKAGAELRAFSTVTRVLTNEAGTRVTGVEYYDYQHQKQVQEASVVILASWSAQNPRLLLNSATGRHPKGLSNASGLVGHFMMSHTVASTWALFDEDVQNHMGTIAVQYMSYQHYPKTSQKDAFGSTFWTAGFALKTTDLANSRSDLFGIELDDYMKRAARNLTGIKAFGEELPAMENRVELVGDKDEFGMPLGKLTHTFQPDAVALWNANLDDGVKVAKAAGAKEAWPARGAIPTSHLLGGTIMGADASNSVVNSYGQSHEIPNLWIAGPGIFPTEGASNPTFTIFALSQRGAERMTSQWGTLTN</sequence>
<dbReference type="RefSeq" id="WP_072816620.1">
    <property type="nucleotide sequence ID" value="NZ_LT670849.1"/>
</dbReference>